<evidence type="ECO:0000313" key="3">
    <source>
        <dbReference type="Proteomes" id="UP000326757"/>
    </source>
</evidence>
<dbReference type="EMBL" id="VIGI01000001">
    <property type="protein sequence ID" value="KAB8305096.1"/>
    <property type="molecule type" value="Genomic_DNA"/>
</dbReference>
<reference evidence="2 3" key="1">
    <citation type="submission" date="2019-06" db="EMBL/GenBank/DDBJ databases">
        <title>Genome Sequence of the Brown Rot Fungal Pathogen Monilinia laxa.</title>
        <authorList>
            <person name="De Miccolis Angelini R.M."/>
            <person name="Landi L."/>
            <person name="Abate D."/>
            <person name="Pollastro S."/>
            <person name="Romanazzi G."/>
            <person name="Faretra F."/>
        </authorList>
    </citation>
    <scope>NUCLEOTIDE SEQUENCE [LARGE SCALE GENOMIC DNA]</scope>
    <source>
        <strain evidence="2 3">Mlax316</strain>
    </source>
</reference>
<protein>
    <submittedName>
        <fullName evidence="2">Uncharacterized protein</fullName>
    </submittedName>
</protein>
<keyword evidence="1" id="KW-1133">Transmembrane helix</keyword>
<keyword evidence="1" id="KW-0812">Transmembrane</keyword>
<feature type="transmembrane region" description="Helical" evidence="1">
    <location>
        <begin position="33"/>
        <end position="57"/>
    </location>
</feature>
<comment type="caution">
    <text evidence="2">The sequence shown here is derived from an EMBL/GenBank/DDBJ whole genome shotgun (WGS) entry which is preliminary data.</text>
</comment>
<keyword evidence="3" id="KW-1185">Reference proteome</keyword>
<keyword evidence="1" id="KW-0472">Membrane</keyword>
<sequence length="179" mass="21238">MMDHRVLFIYIGDEADAVAFLKSSSFFNIFQRFVLCFVSLSGGFSFDTILGYSFFFFDHFPFRMERIGASFLVFIHLWHEMDYVYLFLAPISFVWGIAIHGKEVWGLNVRDEFWARGLDMRKYYYVVSSVHWRDTRRGSVSGIEVERKGVAFLHNIFILEIRYLLQSSIYLFVYFVVCL</sequence>
<accession>A0A5N6KMW6</accession>
<feature type="transmembrane region" description="Helical" evidence="1">
    <location>
        <begin position="83"/>
        <end position="101"/>
    </location>
</feature>
<evidence type="ECO:0000256" key="1">
    <source>
        <dbReference type="SAM" id="Phobius"/>
    </source>
</evidence>
<name>A0A5N6KMW6_MONLA</name>
<dbReference type="AlphaFoldDB" id="A0A5N6KMW6"/>
<organism evidence="2 3">
    <name type="scientific">Monilinia laxa</name>
    <name type="common">Brown rot fungus</name>
    <name type="synonym">Sclerotinia laxa</name>
    <dbReference type="NCBI Taxonomy" id="61186"/>
    <lineage>
        <taxon>Eukaryota</taxon>
        <taxon>Fungi</taxon>
        <taxon>Dikarya</taxon>
        <taxon>Ascomycota</taxon>
        <taxon>Pezizomycotina</taxon>
        <taxon>Leotiomycetes</taxon>
        <taxon>Helotiales</taxon>
        <taxon>Sclerotiniaceae</taxon>
        <taxon>Monilinia</taxon>
    </lineage>
</organism>
<gene>
    <name evidence="2" type="ORF">EYC80_004393</name>
</gene>
<dbReference type="Proteomes" id="UP000326757">
    <property type="component" value="Unassembled WGS sequence"/>
</dbReference>
<evidence type="ECO:0000313" key="2">
    <source>
        <dbReference type="EMBL" id="KAB8305096.1"/>
    </source>
</evidence>
<proteinExistence type="predicted"/>